<evidence type="ECO:0000256" key="2">
    <source>
        <dbReference type="ARBA" id="ARBA00006171"/>
    </source>
</evidence>
<dbReference type="PANTHER" id="PTHR46193">
    <property type="entry name" value="6-PHOSPHOGLUCONATE PHOSPHATASE"/>
    <property type="match status" value="1"/>
</dbReference>
<dbReference type="AlphaFoldDB" id="A0A9D2J4Z6"/>
<evidence type="ECO:0000256" key="5">
    <source>
        <dbReference type="ARBA" id="ARBA00022842"/>
    </source>
</evidence>
<dbReference type="InterPro" id="IPR006439">
    <property type="entry name" value="HAD-SF_hydro_IA"/>
</dbReference>
<dbReference type="NCBIfam" id="TIGR02009">
    <property type="entry name" value="PGMB-YQAB-SF"/>
    <property type="match status" value="1"/>
</dbReference>
<keyword evidence="7" id="KW-0119">Carbohydrate metabolism</keyword>
<dbReference type="InterPro" id="IPR023214">
    <property type="entry name" value="HAD_sf"/>
</dbReference>
<dbReference type="SUPFAM" id="SSF56784">
    <property type="entry name" value="HAD-like"/>
    <property type="match status" value="1"/>
</dbReference>
<evidence type="ECO:0000313" key="13">
    <source>
        <dbReference type="Proteomes" id="UP000824037"/>
    </source>
</evidence>
<dbReference type="Gene3D" id="3.40.50.1000">
    <property type="entry name" value="HAD superfamily/HAD-like"/>
    <property type="match status" value="1"/>
</dbReference>
<dbReference type="GO" id="GO:0046872">
    <property type="term" value="F:metal ion binding"/>
    <property type="evidence" value="ECO:0007669"/>
    <property type="project" value="UniProtKB-KW"/>
</dbReference>
<dbReference type="Proteomes" id="UP000824037">
    <property type="component" value="Unassembled WGS sequence"/>
</dbReference>
<gene>
    <name evidence="12" type="ORF">H9815_13815</name>
</gene>
<dbReference type="PANTHER" id="PTHR46193:SF18">
    <property type="entry name" value="HEXITOL PHOSPHATASE B"/>
    <property type="match status" value="1"/>
</dbReference>
<evidence type="ECO:0000256" key="4">
    <source>
        <dbReference type="ARBA" id="ARBA00022723"/>
    </source>
</evidence>
<evidence type="ECO:0000256" key="1">
    <source>
        <dbReference type="ARBA" id="ARBA00001946"/>
    </source>
</evidence>
<reference evidence="12" key="1">
    <citation type="journal article" date="2021" name="PeerJ">
        <title>Extensive microbial diversity within the chicken gut microbiome revealed by metagenomics and culture.</title>
        <authorList>
            <person name="Gilroy R."/>
            <person name="Ravi A."/>
            <person name="Getino M."/>
            <person name="Pursley I."/>
            <person name="Horton D.L."/>
            <person name="Alikhan N.F."/>
            <person name="Baker D."/>
            <person name="Gharbi K."/>
            <person name="Hall N."/>
            <person name="Watson M."/>
            <person name="Adriaenssens E.M."/>
            <person name="Foster-Nyarko E."/>
            <person name="Jarju S."/>
            <person name="Secka A."/>
            <person name="Antonio M."/>
            <person name="Oren A."/>
            <person name="Chaudhuri R.R."/>
            <person name="La Ragione R."/>
            <person name="Hildebrand F."/>
            <person name="Pallen M.J."/>
        </authorList>
    </citation>
    <scope>NUCLEOTIDE SEQUENCE</scope>
    <source>
        <strain evidence="12">ChiGjej4B4-7305</strain>
    </source>
</reference>
<evidence type="ECO:0000256" key="3">
    <source>
        <dbReference type="ARBA" id="ARBA00022553"/>
    </source>
</evidence>
<evidence type="ECO:0000256" key="9">
    <source>
        <dbReference type="ARBA" id="ARBA00044968"/>
    </source>
</evidence>
<comment type="cofactor">
    <cofactor evidence="1">
        <name>Mg(2+)</name>
        <dbReference type="ChEBI" id="CHEBI:18420"/>
    </cofactor>
</comment>
<keyword evidence="12" id="KW-0378">Hydrolase</keyword>
<evidence type="ECO:0000256" key="6">
    <source>
        <dbReference type="ARBA" id="ARBA00023235"/>
    </source>
</evidence>
<comment type="catalytic activity">
    <reaction evidence="8">
        <text>beta-D-glucose 1-phosphate = beta-D-glucose 6-phosphate</text>
        <dbReference type="Rhea" id="RHEA:20113"/>
        <dbReference type="ChEBI" id="CHEBI:57684"/>
        <dbReference type="ChEBI" id="CHEBI:58247"/>
        <dbReference type="EC" id="5.4.2.6"/>
    </reaction>
</comment>
<dbReference type="EMBL" id="DXBY01000238">
    <property type="protein sequence ID" value="HIZ36846.1"/>
    <property type="molecule type" value="Genomic_DNA"/>
</dbReference>
<organism evidence="12 13">
    <name type="scientific">Candidatus Ruania gallistercoris</name>
    <dbReference type="NCBI Taxonomy" id="2838746"/>
    <lineage>
        <taxon>Bacteria</taxon>
        <taxon>Bacillati</taxon>
        <taxon>Actinomycetota</taxon>
        <taxon>Actinomycetes</taxon>
        <taxon>Micrococcales</taxon>
        <taxon>Ruaniaceae</taxon>
        <taxon>Ruania</taxon>
    </lineage>
</organism>
<feature type="region of interest" description="Disordered" evidence="11">
    <location>
        <begin position="252"/>
        <end position="280"/>
    </location>
</feature>
<dbReference type="GO" id="GO:0008801">
    <property type="term" value="F:beta-phosphoglucomutase activity"/>
    <property type="evidence" value="ECO:0007669"/>
    <property type="project" value="UniProtKB-EC"/>
</dbReference>
<evidence type="ECO:0000256" key="10">
    <source>
        <dbReference type="ARBA" id="ARBA00044991"/>
    </source>
</evidence>
<dbReference type="NCBIfam" id="TIGR01509">
    <property type="entry name" value="HAD-SF-IA-v3"/>
    <property type="match status" value="1"/>
</dbReference>
<evidence type="ECO:0000313" key="12">
    <source>
        <dbReference type="EMBL" id="HIZ36846.1"/>
    </source>
</evidence>
<dbReference type="PRINTS" id="PR00413">
    <property type="entry name" value="HADHALOGNASE"/>
</dbReference>
<dbReference type="EC" id="5.4.2.6" evidence="9"/>
<evidence type="ECO:0000256" key="7">
    <source>
        <dbReference type="ARBA" id="ARBA00023277"/>
    </source>
</evidence>
<comment type="caution">
    <text evidence="12">The sequence shown here is derived from an EMBL/GenBank/DDBJ whole genome shotgun (WGS) entry which is preliminary data.</text>
</comment>
<name>A0A9D2J4Z6_9MICO</name>
<protein>
    <recommendedName>
        <fullName evidence="10">Beta-phosphoglucomutase</fullName>
        <ecNumber evidence="9">5.4.2.6</ecNumber>
    </recommendedName>
</protein>
<dbReference type="Gene3D" id="1.10.150.240">
    <property type="entry name" value="Putative phosphatase, domain 2"/>
    <property type="match status" value="1"/>
</dbReference>
<keyword evidence="5" id="KW-0460">Magnesium</keyword>
<comment type="similarity">
    <text evidence="2">Belongs to the HAD-like hydrolase superfamily. CbbY/CbbZ/Gph/YieH family.</text>
</comment>
<evidence type="ECO:0000256" key="8">
    <source>
        <dbReference type="ARBA" id="ARBA00044926"/>
    </source>
</evidence>
<dbReference type="InterPro" id="IPR010976">
    <property type="entry name" value="B-phosphoglucomutase_hydrolase"/>
</dbReference>
<accession>A0A9D2J4Z6</accession>
<keyword evidence="3" id="KW-0597">Phosphoprotein</keyword>
<reference evidence="12" key="2">
    <citation type="submission" date="2021-04" db="EMBL/GenBank/DDBJ databases">
        <authorList>
            <person name="Gilroy R."/>
        </authorList>
    </citation>
    <scope>NUCLEOTIDE SEQUENCE</scope>
    <source>
        <strain evidence="12">ChiGjej4B4-7305</strain>
    </source>
</reference>
<keyword evidence="4" id="KW-0479">Metal-binding</keyword>
<dbReference type="Pfam" id="PF00702">
    <property type="entry name" value="Hydrolase"/>
    <property type="match status" value="1"/>
</dbReference>
<dbReference type="GO" id="GO:0016787">
    <property type="term" value="F:hydrolase activity"/>
    <property type="evidence" value="ECO:0007669"/>
    <property type="project" value="UniProtKB-KW"/>
</dbReference>
<dbReference type="InterPro" id="IPR023198">
    <property type="entry name" value="PGP-like_dom2"/>
</dbReference>
<dbReference type="InterPro" id="IPR051600">
    <property type="entry name" value="Beta-PGM-like"/>
</dbReference>
<evidence type="ECO:0000256" key="11">
    <source>
        <dbReference type="SAM" id="MobiDB-lite"/>
    </source>
</evidence>
<keyword evidence="6" id="KW-0413">Isomerase</keyword>
<dbReference type="SFLD" id="SFLDG01129">
    <property type="entry name" value="C1.5:_HAD__Beta-PGM__Phosphata"/>
    <property type="match status" value="1"/>
</dbReference>
<dbReference type="SFLD" id="SFLDS00003">
    <property type="entry name" value="Haloacid_Dehalogenase"/>
    <property type="match status" value="1"/>
</dbReference>
<sequence>MTPPTPNALRALGLPPSIRACLFDLDGVITQTASLHFAAWKHTFDAILAELGQNEFTSADYAAHVDGRRRYDGVRTFLESRGITRPEGTPDDPPEADTICGIGNRKNADVQRILAEDGVETFPGTVQYLTAVREAGLATAIVTASANGEAVVEAAGLTAEFDARIDGVVAAERQLPGKPEPDTFLAGAAALGVDPSSAVVIEDAIAGVQAGRAGEFGYVIGVDRLDHADALTDAGADVVVADLADLLQDQAGSTLSRPPIGVPGPPADHDEPAASPEEDQ</sequence>
<proteinExistence type="inferred from homology"/>
<dbReference type="InterPro" id="IPR036412">
    <property type="entry name" value="HAD-like_sf"/>
</dbReference>